<reference evidence="2 3" key="1">
    <citation type="submission" date="2017-09" db="EMBL/GenBank/DDBJ databases">
        <title>Depth-based differentiation of microbial function through sediment-hosted aquifers and enrichment of novel symbionts in the deep terrestrial subsurface.</title>
        <authorList>
            <person name="Probst A.J."/>
            <person name="Ladd B."/>
            <person name="Jarett J.K."/>
            <person name="Geller-Mcgrath D.E."/>
            <person name="Sieber C.M."/>
            <person name="Emerson J.B."/>
            <person name="Anantharaman K."/>
            <person name="Thomas B.C."/>
            <person name="Malmstrom R."/>
            <person name="Stieglmeier M."/>
            <person name="Klingl A."/>
            <person name="Woyke T."/>
            <person name="Ryan C.M."/>
            <person name="Banfield J.F."/>
        </authorList>
    </citation>
    <scope>NUCLEOTIDE SEQUENCE [LARGE SCALE GENOMIC DNA]</scope>
    <source>
        <strain evidence="2">CG17_big_fil_post_rev_8_21_14_2_50_48_46</strain>
    </source>
</reference>
<name>A0A2M7FX30_9BACT</name>
<proteinExistence type="predicted"/>
<protein>
    <submittedName>
        <fullName evidence="2">Uncharacterized protein</fullName>
    </submittedName>
</protein>
<comment type="caution">
    <text evidence="2">The sequence shown here is derived from an EMBL/GenBank/DDBJ whole genome shotgun (WGS) entry which is preliminary data.</text>
</comment>
<organism evidence="2 3">
    <name type="scientific">bacterium (Candidatus Blackallbacteria) CG17_big_fil_post_rev_8_21_14_2_50_48_46</name>
    <dbReference type="NCBI Taxonomy" id="2014261"/>
    <lineage>
        <taxon>Bacteria</taxon>
        <taxon>Candidatus Blackallbacteria</taxon>
    </lineage>
</organism>
<gene>
    <name evidence="2" type="ORF">COW36_24345</name>
</gene>
<evidence type="ECO:0000256" key="1">
    <source>
        <dbReference type="SAM" id="MobiDB-lite"/>
    </source>
</evidence>
<dbReference type="Proteomes" id="UP000231019">
    <property type="component" value="Unassembled WGS sequence"/>
</dbReference>
<accession>A0A2M7FX30</accession>
<dbReference type="AlphaFoldDB" id="A0A2M7FX30"/>
<dbReference type="EMBL" id="PFFQ01000066">
    <property type="protein sequence ID" value="PIW13801.1"/>
    <property type="molecule type" value="Genomic_DNA"/>
</dbReference>
<feature type="region of interest" description="Disordered" evidence="1">
    <location>
        <begin position="1"/>
        <end position="23"/>
    </location>
</feature>
<evidence type="ECO:0000313" key="3">
    <source>
        <dbReference type="Proteomes" id="UP000231019"/>
    </source>
</evidence>
<evidence type="ECO:0000313" key="2">
    <source>
        <dbReference type="EMBL" id="PIW13801.1"/>
    </source>
</evidence>
<sequence length="578" mass="64372">MPLPVSNTNPKETILPDNTGNLPDSTSFQSRLIPLEDISAKTGVFDGNSLAYLDLNACGTDPRCTNELTTPLNLLDVYEFVFSNNNPVLGQFPIFNPPGPTEKESPFRRIHKVIVPDTYQANTIRSSEDIAASQFRIEASTQVLNLPLVSKTGDPTVNLKIKQAWLNNQEIQYVDLGSVPFSASNNQLGVGLIYFLRNHDRTNLPSNPAPIFDTLPGDLLYSPIRQVFRAVSENQIVTPEGDPTRGIRSQKELLQAVNQGVLRLEDTGRFFNYPILTDALLPEQNTEIYGLYLNALQELPPPPPDAHYALWTSNKKQEYRLLLRFHATGSTLLDLQNQPQSLSEPVFRFSKQEIAEISKLIVTLETTQAQTPSNTLLLENSTPSSQGSWTLRPPFQERYSHLQEGSFILANPTDTRSEYSSSGIWFAKRITENTGLPLSQELEAGLVLSSPPEGWIYQGWVLYQRSPEIWLPTGRFTNPAQKDNLSLYSGFRTGYPFPGEDFIKSAPANTIFPLNLPSTGDSEVAVSLEPIATETQHPFLPLFKAALPKGTPSYTHLKLPPSKPQELQITAELRLETP</sequence>